<evidence type="ECO:0000313" key="3">
    <source>
        <dbReference type="Ensembl" id="ENSEBUP00000017295.1"/>
    </source>
</evidence>
<evidence type="ECO:0000256" key="1">
    <source>
        <dbReference type="ARBA" id="ARBA00023157"/>
    </source>
</evidence>
<evidence type="ECO:0000259" key="2">
    <source>
        <dbReference type="PROSITE" id="PS50022"/>
    </source>
</evidence>
<dbReference type="InterPro" id="IPR008979">
    <property type="entry name" value="Galactose-bd-like_sf"/>
</dbReference>
<dbReference type="InterPro" id="IPR050633">
    <property type="entry name" value="Neuropilin_MCO_CoagFactor"/>
</dbReference>
<organism evidence="3 4">
    <name type="scientific">Eptatretus burgeri</name>
    <name type="common">Inshore hagfish</name>
    <dbReference type="NCBI Taxonomy" id="7764"/>
    <lineage>
        <taxon>Eukaryota</taxon>
        <taxon>Metazoa</taxon>
        <taxon>Chordata</taxon>
        <taxon>Craniata</taxon>
        <taxon>Vertebrata</taxon>
        <taxon>Cyclostomata</taxon>
        <taxon>Myxini</taxon>
        <taxon>Myxiniformes</taxon>
        <taxon>Myxinidae</taxon>
        <taxon>Eptatretinae</taxon>
        <taxon>Eptatretus</taxon>
    </lineage>
</organism>
<dbReference type="InterPro" id="IPR000421">
    <property type="entry name" value="FA58C"/>
</dbReference>
<reference evidence="3" key="1">
    <citation type="submission" date="2025-08" db="UniProtKB">
        <authorList>
            <consortium name="Ensembl"/>
        </authorList>
    </citation>
    <scope>IDENTIFICATION</scope>
</reference>
<dbReference type="AlphaFoldDB" id="A0A8C4QLF6"/>
<feature type="domain" description="F5/8 type C" evidence="2">
    <location>
        <begin position="25"/>
        <end position="152"/>
    </location>
</feature>
<dbReference type="SUPFAM" id="SSF49785">
    <property type="entry name" value="Galactose-binding domain-like"/>
    <property type="match status" value="1"/>
</dbReference>
<dbReference type="PROSITE" id="PS01286">
    <property type="entry name" value="FA58C_2"/>
    <property type="match status" value="1"/>
</dbReference>
<proteinExistence type="predicted"/>
<keyword evidence="1" id="KW-1015">Disulfide bond</keyword>
<dbReference type="Ensembl" id="ENSEBUT00000017872.1">
    <property type="protein sequence ID" value="ENSEBUP00000017295.1"/>
    <property type="gene ID" value="ENSEBUG00000010803.1"/>
</dbReference>
<dbReference type="PROSITE" id="PS50022">
    <property type="entry name" value="FA58C_3"/>
    <property type="match status" value="1"/>
</dbReference>
<dbReference type="PANTHER" id="PTHR46806">
    <property type="entry name" value="F5/8 TYPE C DOMAIN-CONTAINING PROTEIN"/>
    <property type="match status" value="1"/>
</dbReference>
<dbReference type="SMART" id="SM00231">
    <property type="entry name" value="FA58C"/>
    <property type="match status" value="1"/>
</dbReference>
<dbReference type="GO" id="GO:0005886">
    <property type="term" value="C:plasma membrane"/>
    <property type="evidence" value="ECO:0007669"/>
    <property type="project" value="TreeGrafter"/>
</dbReference>
<name>A0A8C4QLF6_EPTBU</name>
<dbReference type="Proteomes" id="UP000694388">
    <property type="component" value="Unplaced"/>
</dbReference>
<dbReference type="GO" id="GO:0038023">
    <property type="term" value="F:signaling receptor activity"/>
    <property type="evidence" value="ECO:0007669"/>
    <property type="project" value="TreeGrafter"/>
</dbReference>
<dbReference type="GeneTree" id="ENSGT00940000158556"/>
<sequence length="169" mass="19462">MPGSSPVDIVSFSFEVTLRMMQTGCSQVLGLESGTIHDEQIRASSFRNSWLRGRWYPHLARLHKEGRVNAWQAGEWIEVNFWKPVKVTEVVTQGASSYRITSSPLFKVFHGNDDSERIQENLLDIPIIARFFRIHPLEYIGRPTLRLEILGCNNQSKTSSFLYHIFAEH</sequence>
<dbReference type="CDD" id="cd00057">
    <property type="entry name" value="FA58C"/>
    <property type="match status" value="1"/>
</dbReference>
<accession>A0A8C4QLF6</accession>
<dbReference type="OMA" id="NINTDGH"/>
<reference evidence="3" key="2">
    <citation type="submission" date="2025-09" db="UniProtKB">
        <authorList>
            <consortium name="Ensembl"/>
        </authorList>
    </citation>
    <scope>IDENTIFICATION</scope>
</reference>
<protein>
    <recommendedName>
        <fullName evidence="2">F5/8 type C domain-containing protein</fullName>
    </recommendedName>
</protein>
<dbReference type="Gene3D" id="2.60.120.260">
    <property type="entry name" value="Galactose-binding domain-like"/>
    <property type="match status" value="2"/>
</dbReference>
<keyword evidence="4" id="KW-1185">Reference proteome</keyword>
<evidence type="ECO:0000313" key="4">
    <source>
        <dbReference type="Proteomes" id="UP000694388"/>
    </source>
</evidence>
<dbReference type="Pfam" id="PF00754">
    <property type="entry name" value="F5_F8_type_C"/>
    <property type="match status" value="1"/>
</dbReference>
<dbReference type="PANTHER" id="PTHR46806:SF7">
    <property type="entry name" value="COAGULATION FACTOR VIII"/>
    <property type="match status" value="1"/>
</dbReference>